<proteinExistence type="predicted"/>
<protein>
    <submittedName>
        <fullName evidence="1">SAM-dependent methyltransferase</fullName>
    </submittedName>
</protein>
<dbReference type="AlphaFoldDB" id="A0A3S0BHM5"/>
<dbReference type="Gene3D" id="3.40.50.150">
    <property type="entry name" value="Vaccinia Virus protein VP39"/>
    <property type="match status" value="1"/>
</dbReference>
<dbReference type="Proteomes" id="UP000274907">
    <property type="component" value="Unassembled WGS sequence"/>
</dbReference>
<gene>
    <name evidence="1" type="ORF">EAH68_07180</name>
</gene>
<dbReference type="InterPro" id="IPR029063">
    <property type="entry name" value="SAM-dependent_MTases_sf"/>
</dbReference>
<accession>A0A3S0BHM5</accession>
<dbReference type="Pfam" id="PF02353">
    <property type="entry name" value="CMAS"/>
    <property type="match status" value="1"/>
</dbReference>
<organism evidence="1 2">
    <name type="scientific">Corynebacterium hylobatis</name>
    <dbReference type="NCBI Taxonomy" id="1859290"/>
    <lineage>
        <taxon>Bacteria</taxon>
        <taxon>Bacillati</taxon>
        <taxon>Actinomycetota</taxon>
        <taxon>Actinomycetes</taxon>
        <taxon>Mycobacteriales</taxon>
        <taxon>Corynebacteriaceae</taxon>
        <taxon>Corynebacterium</taxon>
    </lineage>
</organism>
<comment type="caution">
    <text evidence="1">The sequence shown here is derived from an EMBL/GenBank/DDBJ whole genome shotgun (WGS) entry which is preliminary data.</text>
</comment>
<evidence type="ECO:0000313" key="2">
    <source>
        <dbReference type="Proteomes" id="UP000274907"/>
    </source>
</evidence>
<sequence>MVGHSCFGARRGLGSSVVRHPHLAAIDAAAWPGLADVPTGRLISMRARVAEAAFARACVQAGLDPDPAGKADLVVEYDTLFHRLAVSGWLGLAEGYMAGEWHSERLTDVLEAFIRVGYRPRPGRPGKVLSVGSYGGGELPTELVRLSSGDGLSAFAGVFASGVPTTVRTAVSSHVPGHARDRGRATYFVDMTTFSAPVDVDRDDLGDAQERTVMRLLDAARVTGGTHLLEYPGSGGAVAIAAAHRRATVDTLTADPEHARAVGEQLMLAGVDASVHTAVIERPVPGPRDWRGSYDAIVSVERLEALDERDRVPYIRALDRLLTIGGFISMQSAVATETMTPTARAALDPLRAYVWPGLDHPTVTDIHKLVDRESGLRIIGETYLGSHQQRSLAMQRSLFDGQMREAAAAGFDIAFRRLWSYQFSLREALYRLGMLDTVQFTLTHRDRRGRR</sequence>
<dbReference type="PANTHER" id="PTHR43667:SF2">
    <property type="entry name" value="FATTY ACID C-METHYL TRANSFERASE"/>
    <property type="match status" value="1"/>
</dbReference>
<dbReference type="GO" id="GO:0008168">
    <property type="term" value="F:methyltransferase activity"/>
    <property type="evidence" value="ECO:0007669"/>
    <property type="project" value="UniProtKB-KW"/>
</dbReference>
<dbReference type="EMBL" id="RXHJ01000007">
    <property type="protein sequence ID" value="RSZ63448.1"/>
    <property type="molecule type" value="Genomic_DNA"/>
</dbReference>
<keyword evidence="1" id="KW-0808">Transferase</keyword>
<dbReference type="GO" id="GO:0032259">
    <property type="term" value="P:methylation"/>
    <property type="evidence" value="ECO:0007669"/>
    <property type="project" value="UniProtKB-KW"/>
</dbReference>
<dbReference type="PANTHER" id="PTHR43667">
    <property type="entry name" value="CYCLOPROPANE-FATTY-ACYL-PHOSPHOLIPID SYNTHASE"/>
    <property type="match status" value="1"/>
</dbReference>
<keyword evidence="2" id="KW-1185">Reference proteome</keyword>
<name>A0A3S0BHM5_9CORY</name>
<evidence type="ECO:0000313" key="1">
    <source>
        <dbReference type="EMBL" id="RSZ63448.1"/>
    </source>
</evidence>
<dbReference type="SUPFAM" id="SSF53335">
    <property type="entry name" value="S-adenosyl-L-methionine-dependent methyltransferases"/>
    <property type="match status" value="1"/>
</dbReference>
<keyword evidence="1" id="KW-0489">Methyltransferase</keyword>
<reference evidence="1 2" key="1">
    <citation type="submission" date="2018-12" db="EMBL/GenBank/DDBJ databases">
        <title>YIM 101343 draft genome.</title>
        <authorList>
            <person name="Chen X."/>
        </authorList>
    </citation>
    <scope>NUCLEOTIDE SEQUENCE [LARGE SCALE GENOMIC DNA]</scope>
    <source>
        <strain evidence="1 2">YIM 101343</strain>
    </source>
</reference>
<dbReference type="InterPro" id="IPR050723">
    <property type="entry name" value="CFA/CMAS"/>
</dbReference>
<dbReference type="OrthoDB" id="9782855at2"/>